<feature type="compositionally biased region" description="Basic and acidic residues" evidence="3">
    <location>
        <begin position="172"/>
        <end position="181"/>
    </location>
</feature>
<dbReference type="SMART" id="SM00369">
    <property type="entry name" value="LRR_TYP"/>
    <property type="match status" value="3"/>
</dbReference>
<dbReference type="PANTHER" id="PTHR15454:SF7">
    <property type="entry name" value="OS07G0106100 PROTEIN"/>
    <property type="match status" value="1"/>
</dbReference>
<organism evidence="4 5">
    <name type="scientific">Arachis hypogaea</name>
    <name type="common">Peanut</name>
    <dbReference type="NCBI Taxonomy" id="3818"/>
    <lineage>
        <taxon>Eukaryota</taxon>
        <taxon>Viridiplantae</taxon>
        <taxon>Streptophyta</taxon>
        <taxon>Embryophyta</taxon>
        <taxon>Tracheophyta</taxon>
        <taxon>Spermatophyta</taxon>
        <taxon>Magnoliopsida</taxon>
        <taxon>eudicotyledons</taxon>
        <taxon>Gunneridae</taxon>
        <taxon>Pentapetalae</taxon>
        <taxon>rosids</taxon>
        <taxon>fabids</taxon>
        <taxon>Fabales</taxon>
        <taxon>Fabaceae</taxon>
        <taxon>Papilionoideae</taxon>
        <taxon>50 kb inversion clade</taxon>
        <taxon>dalbergioids sensu lato</taxon>
        <taxon>Dalbergieae</taxon>
        <taxon>Pterocarpus clade</taxon>
        <taxon>Arachis</taxon>
    </lineage>
</organism>
<dbReference type="PROSITE" id="PS51450">
    <property type="entry name" value="LRR"/>
    <property type="match status" value="3"/>
</dbReference>
<dbReference type="PANTHER" id="PTHR15454">
    <property type="entry name" value="NISCHARIN RELATED"/>
    <property type="match status" value="1"/>
</dbReference>
<feature type="region of interest" description="Disordered" evidence="3">
    <location>
        <begin position="130"/>
        <end position="254"/>
    </location>
</feature>
<feature type="compositionally biased region" description="Polar residues" evidence="3">
    <location>
        <begin position="40"/>
        <end position="53"/>
    </location>
</feature>
<feature type="compositionally biased region" description="Basic and acidic residues" evidence="3">
    <location>
        <begin position="233"/>
        <end position="254"/>
    </location>
</feature>
<keyword evidence="1" id="KW-0433">Leucine-rich repeat</keyword>
<dbReference type="Gene3D" id="3.80.10.10">
    <property type="entry name" value="Ribonuclease Inhibitor"/>
    <property type="match status" value="1"/>
</dbReference>
<reference evidence="4 5" key="1">
    <citation type="submission" date="2019-01" db="EMBL/GenBank/DDBJ databases">
        <title>Sequencing of cultivated peanut Arachis hypogaea provides insights into genome evolution and oil improvement.</title>
        <authorList>
            <person name="Chen X."/>
        </authorList>
    </citation>
    <scope>NUCLEOTIDE SEQUENCE [LARGE SCALE GENOMIC DNA]</scope>
    <source>
        <strain evidence="5">cv. Fuhuasheng</strain>
        <tissue evidence="4">Leaves</tissue>
    </source>
</reference>
<feature type="compositionally biased region" description="Polar residues" evidence="3">
    <location>
        <begin position="636"/>
        <end position="655"/>
    </location>
</feature>
<dbReference type="Proteomes" id="UP000289738">
    <property type="component" value="Chromosome B03"/>
</dbReference>
<dbReference type="InterPro" id="IPR032675">
    <property type="entry name" value="LRR_dom_sf"/>
</dbReference>
<dbReference type="GO" id="GO:0005737">
    <property type="term" value="C:cytoplasm"/>
    <property type="evidence" value="ECO:0007669"/>
    <property type="project" value="TreeGrafter"/>
</dbReference>
<dbReference type="SUPFAM" id="SSF52075">
    <property type="entry name" value="Outer arm dynein light chain 1"/>
    <property type="match status" value="1"/>
</dbReference>
<dbReference type="InterPro" id="IPR025875">
    <property type="entry name" value="Leu-rich_rpt_4"/>
</dbReference>
<feature type="region of interest" description="Disordered" evidence="3">
    <location>
        <begin position="34"/>
        <end position="75"/>
    </location>
</feature>
<evidence type="ECO:0000256" key="2">
    <source>
        <dbReference type="ARBA" id="ARBA00022737"/>
    </source>
</evidence>
<dbReference type="OrthoDB" id="1904536at2759"/>
<dbReference type="Pfam" id="PF12799">
    <property type="entry name" value="LRR_4"/>
    <property type="match status" value="1"/>
</dbReference>
<name>A0A445A5G6_ARAHY</name>
<dbReference type="Gramene" id="arahy.Tifrunner.gnm2.ann2.Ah13g185300.1">
    <property type="protein sequence ID" value="arahy.Tifrunner.gnm2.ann2.Ah13g185300.1-CDS"/>
    <property type="gene ID" value="arahy.Tifrunner.gnm2.ann2.Ah13g185300"/>
</dbReference>
<sequence>MFSFSCFHAHVSVNKPKKTVPPYTEEMMMALKGGPRSKVSKGSSVPRKSNQSNPKEEQEYMQLSDNETSSNWDPVERTCKSEDLNSEFSFEIDGDVLQTMGLKKSHSLETGLYLTNTLTESGIHVGFPWIDSTRSQNESPRSICRKEHDPSDQCNKNPESEYQFSSGLVSPSDRDACDHSDTPLSSELAGDYTDRSGPGTPYLKKSRSLPNVRASKDYSGEDTFKHHSSKSRSSNDLHALHMGQKECRDEERENEFRKDNEIHMESYLDDGLDSSPLSDSAKDWVMPVMDDASEVKPLQRASSVDCFLSEFTNTDFKIKRIEDWVIGLEDCEPPLDETNEVPKPVDSLVESNITIGVTAAGTDQRVTPGMEAAKRYISTLGANASTAQLVNHGLVVIPFLSAFVSLKVLNLSGNAIVRITAGALPRGLHVLNLSRNNISTIEGLRELTRLRVLDLSYNRILRIGHGLASCSSLKELYLAGNKISEVEGLHRLLKLTILDLRFNKISTAKCLGQLASNYNSLQAISLEGNPSQKNVGDEQLKKYLQGLLPHLVYYNRQPLKASSLKDGTDRSVRLGIGSHQSERSLRTDRKTSRKGSHGTVASRKPSGSSSHSRRSQGVETPKLSKSRQAYLPPSKTKASAQSRNHLDVPSTSTVPNLRGLP</sequence>
<protein>
    <recommendedName>
        <fullName evidence="6">Protein phosphatase 1 regulatory subunit pprA</fullName>
    </recommendedName>
</protein>
<evidence type="ECO:0000256" key="1">
    <source>
        <dbReference type="ARBA" id="ARBA00022614"/>
    </source>
</evidence>
<dbReference type="FunFam" id="3.80.10.10:FF:000320">
    <property type="entry name" value="Protein phosphatase 1 regulatory subunit pprA"/>
    <property type="match status" value="1"/>
</dbReference>
<feature type="compositionally biased region" description="Basic and acidic residues" evidence="3">
    <location>
        <begin position="214"/>
        <end position="225"/>
    </location>
</feature>
<evidence type="ECO:0000313" key="4">
    <source>
        <dbReference type="EMBL" id="RYR21677.1"/>
    </source>
</evidence>
<feature type="compositionally biased region" description="Polar residues" evidence="3">
    <location>
        <begin position="61"/>
        <end position="72"/>
    </location>
</feature>
<proteinExistence type="predicted"/>
<feature type="region of interest" description="Disordered" evidence="3">
    <location>
        <begin position="562"/>
        <end position="661"/>
    </location>
</feature>
<evidence type="ECO:0000256" key="3">
    <source>
        <dbReference type="SAM" id="MobiDB-lite"/>
    </source>
</evidence>
<dbReference type="Pfam" id="PF13855">
    <property type="entry name" value="LRR_8"/>
    <property type="match status" value="1"/>
</dbReference>
<accession>A0A445A5G6</accession>
<dbReference type="EMBL" id="SDMP01000013">
    <property type="protein sequence ID" value="RYR21677.1"/>
    <property type="molecule type" value="Genomic_DNA"/>
</dbReference>
<feature type="compositionally biased region" description="Basic and acidic residues" evidence="3">
    <location>
        <begin position="580"/>
        <end position="590"/>
    </location>
</feature>
<gene>
    <name evidence="4" type="ORF">Ahy_B03g067000</name>
</gene>
<comment type="caution">
    <text evidence="4">The sequence shown here is derived from an EMBL/GenBank/DDBJ whole genome shotgun (WGS) entry which is preliminary data.</text>
</comment>
<keyword evidence="2" id="KW-0677">Repeat</keyword>
<dbReference type="InterPro" id="IPR003591">
    <property type="entry name" value="Leu-rich_rpt_typical-subtyp"/>
</dbReference>
<dbReference type="AlphaFoldDB" id="A0A445A5G6"/>
<feature type="compositionally biased region" description="Polar residues" evidence="3">
    <location>
        <begin position="152"/>
        <end position="169"/>
    </location>
</feature>
<evidence type="ECO:0000313" key="5">
    <source>
        <dbReference type="Proteomes" id="UP000289738"/>
    </source>
</evidence>
<dbReference type="SMART" id="SM00365">
    <property type="entry name" value="LRR_SD22"/>
    <property type="match status" value="4"/>
</dbReference>
<evidence type="ECO:0008006" key="6">
    <source>
        <dbReference type="Google" id="ProtNLM"/>
    </source>
</evidence>
<dbReference type="InterPro" id="IPR001611">
    <property type="entry name" value="Leu-rich_rpt"/>
</dbReference>
<keyword evidence="5" id="KW-1185">Reference proteome</keyword>
<dbReference type="SMR" id="A0A445A5G6"/>
<dbReference type="STRING" id="3818.A0A445A5G6"/>